<dbReference type="AlphaFoldDB" id="A0A229USG4"/>
<sequence length="133" mass="14824">MGKIIIDLDKGAREYTRKYAVIDAKGIALLLRDGHHIRSRTYYPGDYAGIDILTDLHQAMSVASLTPRQSESIAWVYGCDLTLDTAGVLMGITKQAVKQAICCATEKIAAVFRHWGELENRMEECKAGDRHEL</sequence>
<proteinExistence type="predicted"/>
<comment type="caution">
    <text evidence="2">The sequence shown here is derived from an EMBL/GenBank/DDBJ whole genome shotgun (WGS) entry which is preliminary data.</text>
</comment>
<feature type="domain" description="RNA polymerase sigma-70 region 4" evidence="1">
    <location>
        <begin position="63"/>
        <end position="101"/>
    </location>
</feature>
<protein>
    <submittedName>
        <fullName evidence="2">RNA polymerase subunit sigma</fullName>
    </submittedName>
</protein>
<gene>
    <name evidence="2" type="ORF">CF651_09830</name>
</gene>
<dbReference type="Gene3D" id="1.10.10.10">
    <property type="entry name" value="Winged helix-like DNA-binding domain superfamily/Winged helix DNA-binding domain"/>
    <property type="match status" value="1"/>
</dbReference>
<dbReference type="InterPro" id="IPR013324">
    <property type="entry name" value="RNA_pol_sigma_r3/r4-like"/>
</dbReference>
<dbReference type="GO" id="GO:0003700">
    <property type="term" value="F:DNA-binding transcription factor activity"/>
    <property type="evidence" value="ECO:0007669"/>
    <property type="project" value="InterPro"/>
</dbReference>
<evidence type="ECO:0000259" key="1">
    <source>
        <dbReference type="Pfam" id="PF04545"/>
    </source>
</evidence>
<dbReference type="InterPro" id="IPR007630">
    <property type="entry name" value="RNA_pol_sigma70_r4"/>
</dbReference>
<dbReference type="InterPro" id="IPR036388">
    <property type="entry name" value="WH-like_DNA-bd_sf"/>
</dbReference>
<dbReference type="Pfam" id="PF04545">
    <property type="entry name" value="Sigma70_r4"/>
    <property type="match status" value="1"/>
</dbReference>
<dbReference type="Proteomes" id="UP000215509">
    <property type="component" value="Unassembled WGS sequence"/>
</dbReference>
<accession>A0A229USG4</accession>
<reference evidence="2 3" key="1">
    <citation type="submission" date="2017-07" db="EMBL/GenBank/DDBJ databases">
        <title>Genome sequencing and assembly of Paenibacillus rigui.</title>
        <authorList>
            <person name="Mayilraj S."/>
        </authorList>
    </citation>
    <scope>NUCLEOTIDE SEQUENCE [LARGE SCALE GENOMIC DNA]</scope>
    <source>
        <strain evidence="2 3">JCM 16352</strain>
    </source>
</reference>
<evidence type="ECO:0000313" key="3">
    <source>
        <dbReference type="Proteomes" id="UP000215509"/>
    </source>
</evidence>
<evidence type="ECO:0000313" key="2">
    <source>
        <dbReference type="EMBL" id="OXM86466.1"/>
    </source>
</evidence>
<dbReference type="EMBL" id="NMQW01000014">
    <property type="protein sequence ID" value="OXM86466.1"/>
    <property type="molecule type" value="Genomic_DNA"/>
</dbReference>
<dbReference type="OrthoDB" id="2472646at2"/>
<name>A0A229USG4_9BACL</name>
<organism evidence="2 3">
    <name type="scientific">Paenibacillus rigui</name>
    <dbReference type="NCBI Taxonomy" id="554312"/>
    <lineage>
        <taxon>Bacteria</taxon>
        <taxon>Bacillati</taxon>
        <taxon>Bacillota</taxon>
        <taxon>Bacilli</taxon>
        <taxon>Bacillales</taxon>
        <taxon>Paenibacillaceae</taxon>
        <taxon>Paenibacillus</taxon>
    </lineage>
</organism>
<dbReference type="GO" id="GO:0006352">
    <property type="term" value="P:DNA-templated transcription initiation"/>
    <property type="evidence" value="ECO:0007669"/>
    <property type="project" value="InterPro"/>
</dbReference>
<dbReference type="SUPFAM" id="SSF88659">
    <property type="entry name" value="Sigma3 and sigma4 domains of RNA polymerase sigma factors"/>
    <property type="match status" value="1"/>
</dbReference>
<dbReference type="RefSeq" id="WP_094014682.1">
    <property type="nucleotide sequence ID" value="NZ_NMQW01000014.1"/>
</dbReference>
<keyword evidence="3" id="KW-1185">Reference proteome</keyword>